<dbReference type="EMBL" id="BK015583">
    <property type="protein sequence ID" value="DAE14454.1"/>
    <property type="molecule type" value="Genomic_DNA"/>
</dbReference>
<evidence type="ECO:0000313" key="1">
    <source>
        <dbReference type="EMBL" id="DAE14454.1"/>
    </source>
</evidence>
<accession>A0A8S5Q558</accession>
<sequence>MNKIEKTCKRCNCKHFIVWSFGFGDMYSCKLQGQSEHIESVAKDCPFKEQFKEIEEINEN</sequence>
<organism evidence="1">
    <name type="scientific">Siphoviridae sp. ctHiz26</name>
    <dbReference type="NCBI Taxonomy" id="2825423"/>
    <lineage>
        <taxon>Viruses</taxon>
        <taxon>Duplodnaviria</taxon>
        <taxon>Heunggongvirae</taxon>
        <taxon>Uroviricota</taxon>
        <taxon>Caudoviricetes</taxon>
    </lineage>
</organism>
<proteinExistence type="predicted"/>
<protein>
    <submittedName>
        <fullName evidence="1">Uncharacterized protein</fullName>
    </submittedName>
</protein>
<reference evidence="1" key="1">
    <citation type="journal article" date="2021" name="Proc. Natl. Acad. Sci. U.S.A.">
        <title>A Catalog of Tens of Thousands of Viruses from Human Metagenomes Reveals Hidden Associations with Chronic Diseases.</title>
        <authorList>
            <person name="Tisza M.J."/>
            <person name="Buck C.B."/>
        </authorList>
    </citation>
    <scope>NUCLEOTIDE SEQUENCE</scope>
    <source>
        <strain evidence="1">CtHiz26</strain>
    </source>
</reference>
<name>A0A8S5Q558_9CAUD</name>